<feature type="domain" description="Helix-turn-helix type 11" evidence="3">
    <location>
        <begin position="4"/>
        <end position="45"/>
    </location>
</feature>
<evidence type="ECO:0000313" key="4">
    <source>
        <dbReference type="EMBL" id="SEA46349.1"/>
    </source>
</evidence>
<dbReference type="GO" id="GO:0006355">
    <property type="term" value="P:regulation of DNA-templated transcription"/>
    <property type="evidence" value="ECO:0007669"/>
    <property type="project" value="InterPro"/>
</dbReference>
<keyword evidence="2" id="KW-0804">Transcription</keyword>
<evidence type="ECO:0000256" key="1">
    <source>
        <dbReference type="ARBA" id="ARBA00023015"/>
    </source>
</evidence>
<sequence>MKKRSRDILVSFENQRMPFTIEECAEQFGISPRTVRHDIQEINDFLSSHGYKALGIDGTTIINPMSDVELQGAIEKIQGFYCYKLSPEERQLLIQIMLIHGEGYQTYSQIADELMVSRVTIINDLVKVKAWFAYRNLQVESLSNKGIRLCGTEISRRRAIIESVSSVYGSVQEKPVVVEYIEDLAETAFSKDTVEFLRCQIIRQEAIHGNYLTDQSFTILIFYLSYVFFRISQGKVVQLEDGGPGVNRMAADLLESMGEYWGMDMPEGEAQFLSLILDSLHYIKKSKRDEKIIMLQVQTRRFIEIISTALKLDLNHDYVFYQDLANPSLSSTAICRRITRWSGRLPNRIKCSLRS</sequence>
<dbReference type="STRING" id="81409.SAMN04515656_11126"/>
<dbReference type="InterPro" id="IPR050661">
    <property type="entry name" value="BglG_antiterminators"/>
</dbReference>
<dbReference type="OrthoDB" id="1639802at2"/>
<keyword evidence="1" id="KW-0805">Transcription regulation</keyword>
<dbReference type="Gene3D" id="1.10.10.10">
    <property type="entry name" value="Winged helix-like DNA-binding domain superfamily/Winged helix DNA-binding domain"/>
    <property type="match status" value="1"/>
</dbReference>
<dbReference type="SUPFAM" id="SSF63520">
    <property type="entry name" value="PTS-regulatory domain, PRD"/>
    <property type="match status" value="1"/>
</dbReference>
<dbReference type="InterPro" id="IPR036634">
    <property type="entry name" value="PRD_sf"/>
</dbReference>
<dbReference type="Proteomes" id="UP000199394">
    <property type="component" value="Unassembled WGS sequence"/>
</dbReference>
<dbReference type="PANTHER" id="PTHR30185:SF18">
    <property type="entry name" value="TRANSCRIPTIONAL REGULATOR MTLR"/>
    <property type="match status" value="1"/>
</dbReference>
<evidence type="ECO:0000313" key="5">
    <source>
        <dbReference type="Proteomes" id="UP000199394"/>
    </source>
</evidence>
<evidence type="ECO:0000256" key="2">
    <source>
        <dbReference type="ARBA" id="ARBA00023163"/>
    </source>
</evidence>
<proteinExistence type="predicted"/>
<evidence type="ECO:0000259" key="3">
    <source>
        <dbReference type="Pfam" id="PF08279"/>
    </source>
</evidence>
<organism evidence="4 5">
    <name type="scientific">Eubacterium aggregans</name>
    <dbReference type="NCBI Taxonomy" id="81409"/>
    <lineage>
        <taxon>Bacteria</taxon>
        <taxon>Bacillati</taxon>
        <taxon>Bacillota</taxon>
        <taxon>Clostridia</taxon>
        <taxon>Eubacteriales</taxon>
        <taxon>Eubacteriaceae</taxon>
        <taxon>Eubacterium</taxon>
    </lineage>
</organism>
<feature type="domain" description="Helix-turn-helix type 11" evidence="3">
    <location>
        <begin position="90"/>
        <end position="148"/>
    </location>
</feature>
<dbReference type="EMBL" id="FNRK01000011">
    <property type="protein sequence ID" value="SEA46349.1"/>
    <property type="molecule type" value="Genomic_DNA"/>
</dbReference>
<reference evidence="4 5" key="1">
    <citation type="submission" date="2016-10" db="EMBL/GenBank/DDBJ databases">
        <authorList>
            <person name="de Groot N.N."/>
        </authorList>
    </citation>
    <scope>NUCLEOTIDE SEQUENCE [LARGE SCALE GENOMIC DNA]</scope>
    <source>
        <strain evidence="4 5">SR12</strain>
    </source>
</reference>
<dbReference type="Pfam" id="PF08279">
    <property type="entry name" value="HTH_11"/>
    <property type="match status" value="2"/>
</dbReference>
<name>A0A1H4BDW5_9FIRM</name>
<dbReference type="InterPro" id="IPR013196">
    <property type="entry name" value="HTH_11"/>
</dbReference>
<dbReference type="InterPro" id="IPR036388">
    <property type="entry name" value="WH-like_DNA-bd_sf"/>
</dbReference>
<gene>
    <name evidence="4" type="ORF">SAMN04515656_11126</name>
</gene>
<protein>
    <submittedName>
        <fullName evidence="4">HTH domain-containing protein</fullName>
    </submittedName>
</protein>
<dbReference type="PANTHER" id="PTHR30185">
    <property type="entry name" value="CRYPTIC BETA-GLUCOSIDE BGL OPERON ANTITERMINATOR"/>
    <property type="match status" value="1"/>
</dbReference>
<keyword evidence="5" id="KW-1185">Reference proteome</keyword>
<dbReference type="RefSeq" id="WP_090307148.1">
    <property type="nucleotide sequence ID" value="NZ_FNRK01000011.1"/>
</dbReference>
<dbReference type="AlphaFoldDB" id="A0A1H4BDW5"/>
<accession>A0A1H4BDW5</accession>